<feature type="transmembrane region" description="Helical" evidence="7">
    <location>
        <begin position="193"/>
        <end position="212"/>
    </location>
</feature>
<feature type="transmembrane region" description="Helical" evidence="7">
    <location>
        <begin position="109"/>
        <end position="131"/>
    </location>
</feature>
<dbReference type="AlphaFoldDB" id="A0A9P7YP79"/>
<feature type="transmembrane region" description="Helical" evidence="7">
    <location>
        <begin position="263"/>
        <end position="285"/>
    </location>
</feature>
<comment type="subcellular location">
    <subcellularLocation>
        <location evidence="1">Membrane</location>
        <topology evidence="1">Multi-pass membrane protein</topology>
    </subcellularLocation>
</comment>
<evidence type="ECO:0000256" key="3">
    <source>
        <dbReference type="ARBA" id="ARBA00022989"/>
    </source>
</evidence>
<dbReference type="PANTHER" id="PTHR33048">
    <property type="entry name" value="PTH11-LIKE INTEGRAL MEMBRANE PROTEIN (AFU_ORTHOLOGUE AFUA_5G11245)"/>
    <property type="match status" value="1"/>
</dbReference>
<reference evidence="9" key="1">
    <citation type="journal article" date="2021" name="IMA Fungus">
        <title>Genomic characterization of three marine fungi, including Emericellopsis atlantica sp. nov. with signatures of a generalist lifestyle and marine biomass degradation.</title>
        <authorList>
            <person name="Hagestad O.C."/>
            <person name="Hou L."/>
            <person name="Andersen J.H."/>
            <person name="Hansen E.H."/>
            <person name="Altermark B."/>
            <person name="Li C."/>
            <person name="Kuhnert E."/>
            <person name="Cox R.J."/>
            <person name="Crous P.W."/>
            <person name="Spatafora J.W."/>
            <person name="Lail K."/>
            <person name="Amirebrahimi M."/>
            <person name="Lipzen A."/>
            <person name="Pangilinan J."/>
            <person name="Andreopoulos W."/>
            <person name="Hayes R.D."/>
            <person name="Ng V."/>
            <person name="Grigoriev I.V."/>
            <person name="Jackson S.A."/>
            <person name="Sutton T.D.S."/>
            <person name="Dobson A.D.W."/>
            <person name="Rama T."/>
        </authorList>
    </citation>
    <scope>NUCLEOTIDE SEQUENCE</scope>
    <source>
        <strain evidence="9">TRa018bII</strain>
    </source>
</reference>
<evidence type="ECO:0000259" key="8">
    <source>
        <dbReference type="Pfam" id="PF20684"/>
    </source>
</evidence>
<organism evidence="9 10">
    <name type="scientific">Amylocarpus encephaloides</name>
    <dbReference type="NCBI Taxonomy" id="45428"/>
    <lineage>
        <taxon>Eukaryota</taxon>
        <taxon>Fungi</taxon>
        <taxon>Dikarya</taxon>
        <taxon>Ascomycota</taxon>
        <taxon>Pezizomycotina</taxon>
        <taxon>Leotiomycetes</taxon>
        <taxon>Helotiales</taxon>
        <taxon>Helotiales incertae sedis</taxon>
        <taxon>Amylocarpus</taxon>
    </lineage>
</organism>
<keyword evidence="3 7" id="KW-1133">Transmembrane helix</keyword>
<sequence>MGTMRTPESMGAPPGTKPNYIDPVNQTTTLIALHTVCLTVVTISVSLRLYTRKFIVNSLGVDDYLCMAAWCLAVAYSGVNLYADSRGFGRHLWDIYPDRSHTVAVYRPFAIGIWIYIILAATIKLACLFFYRTIFKTSRKTILFVNGGIVGVAAIYTVMLCLQVFQCKPIPRTWDKRLDGTCRSGKITAYSSGVVNAVTDIYVLTVPIPAVWALPLRKWKKIRVISVFCLGLAACATSIVRLVEFPYLYRTKDTTWWLTKVSVWSLIEIHTGFTVACLLVLPAFLKRHWPKGLNRRIAHSLPFSRSTEDSYATNSVSRGPKRNIYIQEYALSTRSDQINLTTRSSIDQTERRNDNEPLRFNTTRPLSPTKQIPTGNEGPLTFSASIPLSPPRPIFSRGEQPPNYEAYLSNNDSDT</sequence>
<comment type="similarity">
    <text evidence="5">Belongs to the SAT4 family.</text>
</comment>
<evidence type="ECO:0000256" key="4">
    <source>
        <dbReference type="ARBA" id="ARBA00023136"/>
    </source>
</evidence>
<comment type="caution">
    <text evidence="9">The sequence shown here is derived from an EMBL/GenBank/DDBJ whole genome shotgun (WGS) entry which is preliminary data.</text>
</comment>
<keyword evidence="4 7" id="KW-0472">Membrane</keyword>
<feature type="transmembrane region" description="Helical" evidence="7">
    <location>
        <begin position="63"/>
        <end position="83"/>
    </location>
</feature>
<evidence type="ECO:0000256" key="6">
    <source>
        <dbReference type="SAM" id="MobiDB-lite"/>
    </source>
</evidence>
<feature type="compositionally biased region" description="Polar residues" evidence="6">
    <location>
        <begin position="360"/>
        <end position="374"/>
    </location>
</feature>
<evidence type="ECO:0000256" key="2">
    <source>
        <dbReference type="ARBA" id="ARBA00022692"/>
    </source>
</evidence>
<dbReference type="Pfam" id="PF20684">
    <property type="entry name" value="Fung_rhodopsin"/>
    <property type="match status" value="1"/>
</dbReference>
<feature type="transmembrane region" description="Helical" evidence="7">
    <location>
        <begin position="31"/>
        <end position="51"/>
    </location>
</feature>
<feature type="compositionally biased region" description="Basic and acidic residues" evidence="6">
    <location>
        <begin position="348"/>
        <end position="357"/>
    </location>
</feature>
<feature type="domain" description="Rhodopsin" evidence="8">
    <location>
        <begin position="47"/>
        <end position="286"/>
    </location>
</feature>
<feature type="transmembrane region" description="Helical" evidence="7">
    <location>
        <begin position="143"/>
        <end position="165"/>
    </location>
</feature>
<dbReference type="Proteomes" id="UP000824998">
    <property type="component" value="Unassembled WGS sequence"/>
</dbReference>
<evidence type="ECO:0000313" key="9">
    <source>
        <dbReference type="EMBL" id="KAG9237454.1"/>
    </source>
</evidence>
<evidence type="ECO:0000256" key="7">
    <source>
        <dbReference type="SAM" id="Phobius"/>
    </source>
</evidence>
<proteinExistence type="inferred from homology"/>
<protein>
    <recommendedName>
        <fullName evidence="8">Rhodopsin domain-containing protein</fullName>
    </recommendedName>
</protein>
<evidence type="ECO:0000256" key="5">
    <source>
        <dbReference type="ARBA" id="ARBA00038359"/>
    </source>
</evidence>
<feature type="transmembrane region" description="Helical" evidence="7">
    <location>
        <begin position="224"/>
        <end position="243"/>
    </location>
</feature>
<dbReference type="OrthoDB" id="2496787at2759"/>
<dbReference type="InterPro" id="IPR049326">
    <property type="entry name" value="Rhodopsin_dom_fungi"/>
</dbReference>
<feature type="region of interest" description="Disordered" evidence="6">
    <location>
        <begin position="343"/>
        <end position="415"/>
    </location>
</feature>
<evidence type="ECO:0000256" key="1">
    <source>
        <dbReference type="ARBA" id="ARBA00004141"/>
    </source>
</evidence>
<evidence type="ECO:0000313" key="10">
    <source>
        <dbReference type="Proteomes" id="UP000824998"/>
    </source>
</evidence>
<keyword evidence="2 7" id="KW-0812">Transmembrane</keyword>
<accession>A0A9P7YP79</accession>
<dbReference type="InterPro" id="IPR052337">
    <property type="entry name" value="SAT4-like"/>
</dbReference>
<dbReference type="GO" id="GO:0016020">
    <property type="term" value="C:membrane"/>
    <property type="evidence" value="ECO:0007669"/>
    <property type="project" value="UniProtKB-SubCell"/>
</dbReference>
<keyword evidence="10" id="KW-1185">Reference proteome</keyword>
<gene>
    <name evidence="9" type="ORF">BJ875DRAFT_152680</name>
</gene>
<dbReference type="EMBL" id="MU251386">
    <property type="protein sequence ID" value="KAG9237454.1"/>
    <property type="molecule type" value="Genomic_DNA"/>
</dbReference>
<name>A0A9P7YP79_9HELO</name>
<dbReference type="PANTHER" id="PTHR33048:SF47">
    <property type="entry name" value="INTEGRAL MEMBRANE PROTEIN-RELATED"/>
    <property type="match status" value="1"/>
</dbReference>